<dbReference type="InterPro" id="IPR008972">
    <property type="entry name" value="Cupredoxin"/>
</dbReference>
<proteinExistence type="inferred from homology"/>
<gene>
    <name evidence="8" type="ORF">RI129_001062</name>
</gene>
<dbReference type="CDD" id="cd13858">
    <property type="entry name" value="CuRO_1_tcLCC2_insect_like"/>
    <property type="match status" value="1"/>
</dbReference>
<dbReference type="Pfam" id="PF07732">
    <property type="entry name" value="Cu-oxidase_3"/>
    <property type="match status" value="1"/>
</dbReference>
<keyword evidence="9" id="KW-1185">Reference proteome</keyword>
<protein>
    <recommendedName>
        <fullName evidence="10">Laccase</fullName>
    </recommendedName>
</protein>
<dbReference type="SUPFAM" id="SSF49503">
    <property type="entry name" value="Cupredoxins"/>
    <property type="match status" value="3"/>
</dbReference>
<evidence type="ECO:0008006" key="10">
    <source>
        <dbReference type="Google" id="ProtNLM"/>
    </source>
</evidence>
<dbReference type="GO" id="GO:0016491">
    <property type="term" value="F:oxidoreductase activity"/>
    <property type="evidence" value="ECO:0007669"/>
    <property type="project" value="UniProtKB-KW"/>
</dbReference>
<evidence type="ECO:0000256" key="4">
    <source>
        <dbReference type="ARBA" id="ARBA00023008"/>
    </source>
</evidence>
<dbReference type="InterPro" id="IPR033138">
    <property type="entry name" value="Cu_oxidase_CS"/>
</dbReference>
<evidence type="ECO:0000259" key="7">
    <source>
        <dbReference type="Pfam" id="PF07732"/>
    </source>
</evidence>
<feature type="domain" description="Plastocyanin-like" evidence="5">
    <location>
        <begin position="241"/>
        <end position="371"/>
    </location>
</feature>
<reference evidence="8 9" key="1">
    <citation type="journal article" date="2024" name="Insects">
        <title>An Improved Chromosome-Level Genome Assembly of the Firefly Pyrocoelia pectoralis.</title>
        <authorList>
            <person name="Fu X."/>
            <person name="Meyer-Rochow V.B."/>
            <person name="Ballantyne L."/>
            <person name="Zhu X."/>
        </authorList>
    </citation>
    <scope>NUCLEOTIDE SEQUENCE [LARGE SCALE GENOMIC DNA]</scope>
    <source>
        <strain evidence="8">XCY_ONT2</strain>
    </source>
</reference>
<sequence length="698" mass="79562">MKKTTIPIMVRVIIYARNISLNIYSNNKSKEFFEYVLLDEAKHSCTRTCTKDGAPMVCKYKFKLEWYQTLSKACFNCPYNEEDCLKPHCIPGDGNKRPVLVINRQMPGPSIEVCLGDEIVVDVENDLLGESTTIHWHGYHHRDTPYMDGVPFVTQCPIQHGTTFRYNFMATQPGTHFWHSHTGFQRADGAYGAFIVRTIEEDDPHSSLYDYDLSSHTIVILDWGPGIGTAKFVAHHHSNGDNKADTLLVNGLGRFKEFNNSTNDTIYTPTARFIVERGYRYRFRVINSGFLNCPIELSVDNHTLTVISSDGSNFSPIKAESIVTYAGERFDFIINADQPVSLYWMRFKGLMDCDERFRSAHQAAVLHYKGSSNNGYPEEPLSYDKAHKDGLQINALNKGPGHNSSLNIMEMQSLDAWDSSLKEIPDYQFVVSYDFYRINNPHFHKSGMYGYEEVNDTKHQLLTPQLNYISLKLPPVPLLPGRDQLDTNKFCNRFNTQNCNETFCECTHVLEVPLSSAVELIIIDKGFVYDANHPFHLHGHTFRVVAMGKVGKNVTEEEVAALDKKGLIKRNLVNAVKKDTVTVPDGGYTIVRFLASNPGYWLLHCHIEFHMEIGMALLFKVGDHSEMLPVPENFPKCGNFMPTENKRNEEDKVKSKHCNRLIECDNEDYNNSAANLDSKKWLVFIATLQCIMLYINFS</sequence>
<dbReference type="PANTHER" id="PTHR11709:SF394">
    <property type="entry name" value="FI03373P-RELATED"/>
    <property type="match status" value="1"/>
</dbReference>
<dbReference type="InterPro" id="IPR011707">
    <property type="entry name" value="Cu-oxidase-like_N"/>
</dbReference>
<evidence type="ECO:0000259" key="5">
    <source>
        <dbReference type="Pfam" id="PF00394"/>
    </source>
</evidence>
<evidence type="ECO:0000313" key="8">
    <source>
        <dbReference type="EMBL" id="KAK5650033.1"/>
    </source>
</evidence>
<dbReference type="Proteomes" id="UP001329430">
    <property type="component" value="Chromosome 1"/>
</dbReference>
<organism evidence="8 9">
    <name type="scientific">Pyrocoelia pectoralis</name>
    <dbReference type="NCBI Taxonomy" id="417401"/>
    <lineage>
        <taxon>Eukaryota</taxon>
        <taxon>Metazoa</taxon>
        <taxon>Ecdysozoa</taxon>
        <taxon>Arthropoda</taxon>
        <taxon>Hexapoda</taxon>
        <taxon>Insecta</taxon>
        <taxon>Pterygota</taxon>
        <taxon>Neoptera</taxon>
        <taxon>Endopterygota</taxon>
        <taxon>Coleoptera</taxon>
        <taxon>Polyphaga</taxon>
        <taxon>Elateriformia</taxon>
        <taxon>Elateroidea</taxon>
        <taxon>Lampyridae</taxon>
        <taxon>Lampyrinae</taxon>
        <taxon>Pyrocoelia</taxon>
    </lineage>
</organism>
<dbReference type="CDD" id="cd13905">
    <property type="entry name" value="CuRO_3_tcLLC2_insect_like"/>
    <property type="match status" value="1"/>
</dbReference>
<name>A0AAN7ZWN7_9COLE</name>
<evidence type="ECO:0000256" key="2">
    <source>
        <dbReference type="ARBA" id="ARBA00022723"/>
    </source>
</evidence>
<dbReference type="PROSITE" id="PS00080">
    <property type="entry name" value="MULTICOPPER_OXIDASE2"/>
    <property type="match status" value="1"/>
</dbReference>
<dbReference type="InterPro" id="IPR045087">
    <property type="entry name" value="Cu-oxidase_fam"/>
</dbReference>
<dbReference type="Pfam" id="PF00394">
    <property type="entry name" value="Cu-oxidase"/>
    <property type="match status" value="1"/>
</dbReference>
<keyword evidence="3" id="KW-0560">Oxidoreductase</keyword>
<dbReference type="InterPro" id="IPR001117">
    <property type="entry name" value="Cu-oxidase_2nd"/>
</dbReference>
<evidence type="ECO:0000256" key="1">
    <source>
        <dbReference type="ARBA" id="ARBA00010609"/>
    </source>
</evidence>
<comment type="caution">
    <text evidence="8">The sequence shown here is derived from an EMBL/GenBank/DDBJ whole genome shotgun (WGS) entry which is preliminary data.</text>
</comment>
<feature type="domain" description="Plastocyanin-like" evidence="6">
    <location>
        <begin position="480"/>
        <end position="623"/>
    </location>
</feature>
<evidence type="ECO:0000259" key="6">
    <source>
        <dbReference type="Pfam" id="PF07731"/>
    </source>
</evidence>
<dbReference type="Pfam" id="PF07731">
    <property type="entry name" value="Cu-oxidase_2"/>
    <property type="match status" value="1"/>
</dbReference>
<dbReference type="FunFam" id="2.60.40.420:FF:000031">
    <property type="entry name" value="Laccase-2 isoform A"/>
    <property type="match status" value="1"/>
</dbReference>
<dbReference type="InterPro" id="IPR002355">
    <property type="entry name" value="Cu_oxidase_Cu_BS"/>
</dbReference>
<evidence type="ECO:0000256" key="3">
    <source>
        <dbReference type="ARBA" id="ARBA00023002"/>
    </source>
</evidence>
<dbReference type="FunFam" id="2.60.40.420:FF:000045">
    <property type="entry name" value="Laccase 2"/>
    <property type="match status" value="1"/>
</dbReference>
<dbReference type="AlphaFoldDB" id="A0AAN7ZWN7"/>
<dbReference type="GO" id="GO:0006826">
    <property type="term" value="P:iron ion transport"/>
    <property type="evidence" value="ECO:0007669"/>
    <property type="project" value="TreeGrafter"/>
</dbReference>
<dbReference type="GO" id="GO:0005886">
    <property type="term" value="C:plasma membrane"/>
    <property type="evidence" value="ECO:0007669"/>
    <property type="project" value="TreeGrafter"/>
</dbReference>
<dbReference type="InterPro" id="IPR011706">
    <property type="entry name" value="Cu-oxidase_C"/>
</dbReference>
<comment type="similarity">
    <text evidence="1">Belongs to the multicopper oxidase family.</text>
</comment>
<dbReference type="PROSITE" id="PS00079">
    <property type="entry name" value="MULTICOPPER_OXIDASE1"/>
    <property type="match status" value="1"/>
</dbReference>
<accession>A0AAN7ZWN7</accession>
<keyword evidence="2" id="KW-0479">Metal-binding</keyword>
<dbReference type="CDD" id="cd13884">
    <property type="entry name" value="CuRO_2_tcLCC_insect_like"/>
    <property type="match status" value="1"/>
</dbReference>
<dbReference type="Gene3D" id="2.60.40.420">
    <property type="entry name" value="Cupredoxins - blue copper proteins"/>
    <property type="match status" value="3"/>
</dbReference>
<dbReference type="EMBL" id="JAVRBK010000001">
    <property type="protein sequence ID" value="KAK5650033.1"/>
    <property type="molecule type" value="Genomic_DNA"/>
</dbReference>
<dbReference type="PANTHER" id="PTHR11709">
    <property type="entry name" value="MULTI-COPPER OXIDASE"/>
    <property type="match status" value="1"/>
</dbReference>
<feature type="domain" description="Plastocyanin-like" evidence="7">
    <location>
        <begin position="89"/>
        <end position="198"/>
    </location>
</feature>
<keyword evidence="4" id="KW-0186">Copper</keyword>
<evidence type="ECO:0000313" key="9">
    <source>
        <dbReference type="Proteomes" id="UP001329430"/>
    </source>
</evidence>
<dbReference type="GO" id="GO:0005507">
    <property type="term" value="F:copper ion binding"/>
    <property type="evidence" value="ECO:0007669"/>
    <property type="project" value="InterPro"/>
</dbReference>